<feature type="transmembrane region" description="Helical" evidence="10">
    <location>
        <begin position="48"/>
        <end position="66"/>
    </location>
</feature>
<evidence type="ECO:0000256" key="2">
    <source>
        <dbReference type="ARBA" id="ARBA00022692"/>
    </source>
</evidence>
<dbReference type="PANTHER" id="PTHR23129:SF0">
    <property type="entry name" value="ACYL-COENZYME A DIPHOSPHATASE FITM2"/>
    <property type="match status" value="1"/>
</dbReference>
<evidence type="ECO:0000256" key="3">
    <source>
        <dbReference type="ARBA" id="ARBA00022801"/>
    </source>
</evidence>
<dbReference type="Proteomes" id="UP000001610">
    <property type="component" value="Unassembled WGS sequence"/>
</dbReference>
<dbReference type="STRING" id="983644.G3JBH7"/>
<feature type="active site" evidence="8">
    <location>
        <position position="298"/>
    </location>
</feature>
<dbReference type="RefSeq" id="XP_006667970.1">
    <property type="nucleotide sequence ID" value="XM_006667907.1"/>
</dbReference>
<comment type="subcellular location">
    <subcellularLocation>
        <location evidence="1 8">Endoplasmic reticulum membrane</location>
        <topology evidence="1 8">Multi-pass membrane protein</topology>
    </subcellularLocation>
</comment>
<feature type="transmembrane region" description="Helical" evidence="10">
    <location>
        <begin position="207"/>
        <end position="230"/>
    </location>
</feature>
<comment type="catalytic activity">
    <reaction evidence="8">
        <text>hexadecanoyl-CoA + H2O = S-hexadecanoyl-4'-phosphopantetheine + adenosine 3',5'-bisphosphate + 2 H(+)</text>
        <dbReference type="Rhea" id="RHEA:50032"/>
        <dbReference type="ChEBI" id="CHEBI:15377"/>
        <dbReference type="ChEBI" id="CHEBI:15378"/>
        <dbReference type="ChEBI" id="CHEBI:57379"/>
        <dbReference type="ChEBI" id="CHEBI:58343"/>
        <dbReference type="ChEBI" id="CHEBI:132018"/>
    </reaction>
</comment>
<keyword evidence="8" id="KW-1208">Phospholipid metabolism</keyword>
<dbReference type="InParanoid" id="G3JBH7"/>
<keyword evidence="8" id="KW-0594">Phospholipid biosynthesis</keyword>
<dbReference type="EC" id="3.6.1.-" evidence="8"/>
<dbReference type="KEGG" id="cmt:CCM_02755"/>
<dbReference type="VEuPathDB" id="FungiDB:CCM_02755"/>
<protein>
    <recommendedName>
        <fullName evidence="8">Acyl-coenzyme A diphosphatase SCS3</fullName>
        <ecNumber evidence="8">3.6.1.-</ecNumber>
    </recommendedName>
    <alternativeName>
        <fullName evidence="8">FIT family protein SCS3</fullName>
    </alternativeName>
</protein>
<dbReference type="PANTHER" id="PTHR23129">
    <property type="entry name" value="ACYL-COENZYME A DIPHOSPHATASE FITM2"/>
    <property type="match status" value="1"/>
</dbReference>
<keyword evidence="8" id="KW-0444">Lipid biosynthesis</keyword>
<evidence type="ECO:0000256" key="1">
    <source>
        <dbReference type="ARBA" id="ARBA00004477"/>
    </source>
</evidence>
<dbReference type="eggNOG" id="KOG3750">
    <property type="taxonomic scope" value="Eukaryota"/>
</dbReference>
<comment type="similarity">
    <text evidence="8">Belongs to the FIT family. Fungal FIT2B/SCS3 subfamily.</text>
</comment>
<proteinExistence type="inferred from homology"/>
<dbReference type="GeneID" id="18164782"/>
<keyword evidence="7 8" id="KW-0472">Membrane</keyword>
<comment type="catalytic activity">
    <reaction evidence="8">
        <text>(9Z)-octadecenoyl-CoA + H2O = S-(9Z-octadecenoyl)-4'-phosphopantetheine + adenosine 3',5'-bisphosphate + 2 H(+)</text>
        <dbReference type="Rhea" id="RHEA:65564"/>
        <dbReference type="ChEBI" id="CHEBI:15377"/>
        <dbReference type="ChEBI" id="CHEBI:15378"/>
        <dbReference type="ChEBI" id="CHEBI:57387"/>
        <dbReference type="ChEBI" id="CHEBI:58343"/>
        <dbReference type="ChEBI" id="CHEBI:156553"/>
    </reaction>
</comment>
<gene>
    <name evidence="8" type="primary">SCS3</name>
    <name evidence="8" type="synonym">FIT2B</name>
    <name evidence="11" type="ORF">CCM_02755</name>
</gene>
<dbReference type="OMA" id="FTSWFFG"/>
<feature type="transmembrane region" description="Helical" evidence="10">
    <location>
        <begin position="109"/>
        <end position="128"/>
    </location>
</feature>
<comment type="catalytic activity">
    <reaction evidence="8">
        <text>(5Z,8Z,11Z,14Z)-eicosatetraenoyl-CoA + H2O = S-(5Z,8Z,11Z,14Z-eicosatetraenoyl)-4'-phosphopantetheine + adenosine 3',5'-bisphosphate + 2 H(+)</text>
        <dbReference type="Rhea" id="RHEA:65568"/>
        <dbReference type="ChEBI" id="CHEBI:15377"/>
        <dbReference type="ChEBI" id="CHEBI:15378"/>
        <dbReference type="ChEBI" id="CHEBI:57368"/>
        <dbReference type="ChEBI" id="CHEBI:58343"/>
        <dbReference type="ChEBI" id="CHEBI:156554"/>
    </reaction>
</comment>
<keyword evidence="6" id="KW-0443">Lipid metabolism</keyword>
<dbReference type="GO" id="GO:0140042">
    <property type="term" value="P:lipid droplet formation"/>
    <property type="evidence" value="ECO:0007669"/>
    <property type="project" value="UniProtKB-UniRule"/>
</dbReference>
<keyword evidence="2 8" id="KW-0812">Transmembrane</keyword>
<keyword evidence="5 8" id="KW-1133">Transmembrane helix</keyword>
<evidence type="ECO:0000256" key="7">
    <source>
        <dbReference type="ARBA" id="ARBA00023136"/>
    </source>
</evidence>
<dbReference type="InterPro" id="IPR046400">
    <property type="entry name" value="SCS3"/>
</dbReference>
<evidence type="ECO:0000256" key="10">
    <source>
        <dbReference type="SAM" id="Phobius"/>
    </source>
</evidence>
<evidence type="ECO:0000256" key="5">
    <source>
        <dbReference type="ARBA" id="ARBA00022989"/>
    </source>
</evidence>
<evidence type="ECO:0000313" key="11">
    <source>
        <dbReference type="EMBL" id="EGX94484.1"/>
    </source>
</evidence>
<dbReference type="HOGENOM" id="CLU_048143_0_0_1"/>
<comment type="catalytic activity">
    <reaction evidence="8">
        <text>an acyl-CoA + H2O = an acyl-4'-phosphopantetheine + adenosine 3',5'-bisphosphate + 2 H(+)</text>
        <dbReference type="Rhea" id="RHEA:50044"/>
        <dbReference type="ChEBI" id="CHEBI:15377"/>
        <dbReference type="ChEBI" id="CHEBI:15378"/>
        <dbReference type="ChEBI" id="CHEBI:58342"/>
        <dbReference type="ChEBI" id="CHEBI:58343"/>
        <dbReference type="ChEBI" id="CHEBI:132023"/>
    </reaction>
</comment>
<organism evidence="11 12">
    <name type="scientific">Cordyceps militaris (strain CM01)</name>
    <name type="common">Caterpillar fungus</name>
    <dbReference type="NCBI Taxonomy" id="983644"/>
    <lineage>
        <taxon>Eukaryota</taxon>
        <taxon>Fungi</taxon>
        <taxon>Dikarya</taxon>
        <taxon>Ascomycota</taxon>
        <taxon>Pezizomycotina</taxon>
        <taxon>Sordariomycetes</taxon>
        <taxon>Hypocreomycetidae</taxon>
        <taxon>Hypocreales</taxon>
        <taxon>Cordycipitaceae</taxon>
        <taxon>Cordyceps</taxon>
    </lineage>
</organism>
<feature type="active site" evidence="8">
    <location>
        <position position="210"/>
    </location>
</feature>
<feature type="transmembrane region" description="Helical" evidence="10">
    <location>
        <begin position="304"/>
        <end position="320"/>
    </location>
</feature>
<reference evidence="11 12" key="1">
    <citation type="journal article" date="2011" name="Genome Biol.">
        <title>Genome sequence of the insect pathogenic fungus Cordyceps militaris, a valued traditional Chinese medicine.</title>
        <authorList>
            <person name="Zheng P."/>
            <person name="Xia Y."/>
            <person name="Xiao G."/>
            <person name="Xiong C."/>
            <person name="Hu X."/>
            <person name="Zhang S."/>
            <person name="Zheng H."/>
            <person name="Huang Y."/>
            <person name="Zhou Y."/>
            <person name="Wang S."/>
            <person name="Zhao G.P."/>
            <person name="Liu X."/>
            <person name="St Leger R.J."/>
            <person name="Wang C."/>
        </authorList>
    </citation>
    <scope>NUCLEOTIDE SEQUENCE [LARGE SCALE GENOMIC DNA]</scope>
    <source>
        <strain evidence="11 12">CM01</strain>
    </source>
</reference>
<name>G3JBH7_CORMM</name>
<dbReference type="HAMAP" id="MF_03231">
    <property type="entry name" value="SCS3"/>
    <property type="match status" value="1"/>
</dbReference>
<evidence type="ECO:0000256" key="9">
    <source>
        <dbReference type="SAM" id="MobiDB-lite"/>
    </source>
</evidence>
<dbReference type="GO" id="GO:0005789">
    <property type="term" value="C:endoplasmic reticulum membrane"/>
    <property type="evidence" value="ECO:0007669"/>
    <property type="project" value="UniProtKB-SubCell"/>
</dbReference>
<feature type="compositionally biased region" description="Low complexity" evidence="9">
    <location>
        <begin position="10"/>
        <end position="34"/>
    </location>
</feature>
<dbReference type="InterPro" id="IPR019388">
    <property type="entry name" value="FIT"/>
</dbReference>
<evidence type="ECO:0000256" key="4">
    <source>
        <dbReference type="ARBA" id="ARBA00022824"/>
    </source>
</evidence>
<feature type="region of interest" description="Disordered" evidence="9">
    <location>
        <begin position="1"/>
        <end position="40"/>
    </location>
</feature>
<keyword evidence="3 8" id="KW-0378">Hydrolase</keyword>
<dbReference type="OrthoDB" id="5579088at2759"/>
<sequence>MPATQRAGRASAHSPTATTTTTTASGAGMTRSATPRTSPLVPTPVERLALGLFPALLVFGSLFALLSPETRALTYDAGSQSHRAADGGEAPNYFARKSNLFNVYFVKRGWGWTSAALLAFVLLHPAVASPGARARAAARWAAVTTWWVLVVQWCFGAPMIDRGFRWTGGQCQLAELDVAAGTADAGAVLTAVACKASGGRWSGGHDISGHVFLLTLGSALLMHEVLWPLARWAGWYADERCVVMPDGALKGANVEAEMAPGAVGSRRAETVLGYGGKFALGVLALNLWMLLMTAIYFHTWFEKLTGLLTAFVAIYAVYYVPRFVPALRQVVGIPGI</sequence>
<feature type="transmembrane region" description="Helical" evidence="10">
    <location>
        <begin position="278"/>
        <end position="298"/>
    </location>
</feature>
<dbReference type="AlphaFoldDB" id="G3JBH7"/>
<dbReference type="Pfam" id="PF10261">
    <property type="entry name" value="FIT"/>
    <property type="match status" value="1"/>
</dbReference>
<keyword evidence="4 8" id="KW-0256">Endoplasmic reticulum</keyword>
<evidence type="ECO:0000256" key="6">
    <source>
        <dbReference type="ARBA" id="ARBA00023098"/>
    </source>
</evidence>
<evidence type="ECO:0000313" key="12">
    <source>
        <dbReference type="Proteomes" id="UP000001610"/>
    </source>
</evidence>
<dbReference type="EMBL" id="JH126400">
    <property type="protein sequence ID" value="EGX94484.1"/>
    <property type="molecule type" value="Genomic_DNA"/>
</dbReference>
<accession>G3JBH7</accession>
<feature type="transmembrane region" description="Helical" evidence="10">
    <location>
        <begin position="140"/>
        <end position="160"/>
    </location>
</feature>
<dbReference type="GO" id="GO:0008654">
    <property type="term" value="P:phospholipid biosynthetic process"/>
    <property type="evidence" value="ECO:0007669"/>
    <property type="project" value="UniProtKB-KW"/>
</dbReference>
<keyword evidence="12" id="KW-1185">Reference proteome</keyword>
<comment type="function">
    <text evidence="8">Fatty acyl-coenzyme A (CoA) diphosphatase that hydrolyzes fatty acyl-CoA to yield acyl-4'-phosphopantetheine and adenosine 3',5'-bisphosphate. Preferentially hydrolyzes unsaturated long-chain acyl-CoA substrates in the endoplasmic reticulum (ER) lumen. This catalytic activity is required for maintaining ER structure and for lipid droplets (LDs) biogenesis, which are lipid storage organelles involved in maintaining lipid and energy homeostasis. May directly bind to diacylglycerol (DAGs) and triacylglycerol, which is also important for LD biogenesis. May support directional budding of nacent LDs from the ER into the cytosol by reducing DAG levels at sites of LD formation. May play a role in the regulation of cell morphology and cytoskeletal organization. Involved in phospholipid biosynthesis.</text>
</comment>
<dbReference type="FunCoup" id="G3JBH7">
    <property type="interactions" value="70"/>
</dbReference>
<dbReference type="GO" id="GO:0010945">
    <property type="term" value="F:coenzyme A diphosphatase activity"/>
    <property type="evidence" value="ECO:0007669"/>
    <property type="project" value="InterPro"/>
</dbReference>
<evidence type="ECO:0000256" key="8">
    <source>
        <dbReference type="HAMAP-Rule" id="MF_03231"/>
    </source>
</evidence>